<protein>
    <submittedName>
        <fullName evidence="5">Type IV pilus biogenesis/stability protein PilW</fullName>
    </submittedName>
</protein>
<feature type="repeat" description="TPR" evidence="3">
    <location>
        <begin position="48"/>
        <end position="81"/>
    </location>
</feature>
<dbReference type="Pfam" id="PF13414">
    <property type="entry name" value="TPR_11"/>
    <property type="match status" value="1"/>
</dbReference>
<dbReference type="SUPFAM" id="SSF48452">
    <property type="entry name" value="TPR-like"/>
    <property type="match status" value="1"/>
</dbReference>
<feature type="repeat" description="TPR" evidence="3">
    <location>
        <begin position="82"/>
        <end position="115"/>
    </location>
</feature>
<evidence type="ECO:0000256" key="1">
    <source>
        <dbReference type="ARBA" id="ARBA00022737"/>
    </source>
</evidence>
<reference evidence="5 6" key="1">
    <citation type="submission" date="2023-08" db="EMBL/GenBank/DDBJ databases">
        <title>Oxalobacteraceae gen .nov., isolated from river sludge outside the plant.</title>
        <authorList>
            <person name="Zhao S.Y."/>
        </authorList>
    </citation>
    <scope>NUCLEOTIDE SEQUENCE [LARGE SCALE GENOMIC DNA]</scope>
    <source>
        <strain evidence="5 6">R-40</strain>
    </source>
</reference>
<accession>A0ABU1BSS5</accession>
<feature type="signal peptide" evidence="4">
    <location>
        <begin position="1"/>
        <end position="19"/>
    </location>
</feature>
<feature type="chain" id="PRO_5045409947" evidence="4">
    <location>
        <begin position="20"/>
        <end position="266"/>
    </location>
</feature>
<dbReference type="InterPro" id="IPR050498">
    <property type="entry name" value="Ycf3"/>
</dbReference>
<evidence type="ECO:0000256" key="3">
    <source>
        <dbReference type="PROSITE-ProRule" id="PRU00339"/>
    </source>
</evidence>
<keyword evidence="4" id="KW-0732">Signal</keyword>
<dbReference type="PROSITE" id="PS50293">
    <property type="entry name" value="TPR_REGION"/>
    <property type="match status" value="1"/>
</dbReference>
<organism evidence="5 6">
    <name type="scientific">Keguizhuia sedimenti</name>
    <dbReference type="NCBI Taxonomy" id="3064264"/>
    <lineage>
        <taxon>Bacteria</taxon>
        <taxon>Pseudomonadati</taxon>
        <taxon>Pseudomonadota</taxon>
        <taxon>Betaproteobacteria</taxon>
        <taxon>Burkholderiales</taxon>
        <taxon>Oxalobacteraceae</taxon>
        <taxon>Keguizhuia</taxon>
    </lineage>
</organism>
<keyword evidence="2 3" id="KW-0802">TPR repeat</keyword>
<dbReference type="PROSITE" id="PS50005">
    <property type="entry name" value="TPR"/>
    <property type="match status" value="2"/>
</dbReference>
<dbReference type="Gene3D" id="1.25.40.10">
    <property type="entry name" value="Tetratricopeptide repeat domain"/>
    <property type="match status" value="1"/>
</dbReference>
<dbReference type="PANTHER" id="PTHR44858">
    <property type="entry name" value="TETRATRICOPEPTIDE REPEAT PROTEIN 6"/>
    <property type="match status" value="1"/>
</dbReference>
<keyword evidence="6" id="KW-1185">Reference proteome</keyword>
<evidence type="ECO:0000256" key="4">
    <source>
        <dbReference type="SAM" id="SignalP"/>
    </source>
</evidence>
<evidence type="ECO:0000256" key="2">
    <source>
        <dbReference type="ARBA" id="ARBA00022803"/>
    </source>
</evidence>
<dbReference type="PROSITE" id="PS51257">
    <property type="entry name" value="PROKAR_LIPOPROTEIN"/>
    <property type="match status" value="1"/>
</dbReference>
<dbReference type="SMART" id="SM00028">
    <property type="entry name" value="TPR"/>
    <property type="match status" value="4"/>
</dbReference>
<name>A0ABU1BSS5_9BURK</name>
<comment type="caution">
    <text evidence="5">The sequence shown here is derived from an EMBL/GenBank/DDBJ whole genome shotgun (WGS) entry which is preliminary data.</text>
</comment>
<dbReference type="NCBIfam" id="TIGR02521">
    <property type="entry name" value="type_IV_pilW"/>
    <property type="match status" value="1"/>
</dbReference>
<sequence>MIKSTWFRSLILCGVVAVAGAGCGSMSGESGTSELSTVSDQTDNQRRAQIRLQLAVGYFQQGQMSVALDELKQALQSDPDFADAYNMRGLIYMEMGETRLAEDNFLRALKLAPNNPETANNYGWFLCQNGREKESIAYFEAALRNKSYQSPVVAMNNAGICSLKLKDLASAERYLTQAFQDDPSRVDTNVNLAKYYVVRSEYQRARFYMTRAIKSGRLGPDALWTGIKIERKLGDRTTENSLATQLRRNFPKSKEFAAYLRGAFDE</sequence>
<dbReference type="EMBL" id="JAUYVH010000007">
    <property type="protein sequence ID" value="MDQ9171109.1"/>
    <property type="molecule type" value="Genomic_DNA"/>
</dbReference>
<gene>
    <name evidence="5" type="primary">pilW</name>
    <name evidence="5" type="ORF">Q8A64_11895</name>
</gene>
<evidence type="ECO:0000313" key="6">
    <source>
        <dbReference type="Proteomes" id="UP001225596"/>
    </source>
</evidence>
<proteinExistence type="predicted"/>
<dbReference type="InterPro" id="IPR013360">
    <property type="entry name" value="Pilus_4_PilW"/>
</dbReference>
<evidence type="ECO:0000313" key="5">
    <source>
        <dbReference type="EMBL" id="MDQ9171109.1"/>
    </source>
</evidence>
<dbReference type="Pfam" id="PF13431">
    <property type="entry name" value="TPR_17"/>
    <property type="match status" value="1"/>
</dbReference>
<dbReference type="InterPro" id="IPR011990">
    <property type="entry name" value="TPR-like_helical_dom_sf"/>
</dbReference>
<dbReference type="RefSeq" id="WP_338437046.1">
    <property type="nucleotide sequence ID" value="NZ_JAUYVH010000007.1"/>
</dbReference>
<keyword evidence="1" id="KW-0677">Repeat</keyword>
<dbReference type="Proteomes" id="UP001225596">
    <property type="component" value="Unassembled WGS sequence"/>
</dbReference>
<dbReference type="PANTHER" id="PTHR44858:SF1">
    <property type="entry name" value="UDP-N-ACETYLGLUCOSAMINE--PEPTIDE N-ACETYLGLUCOSAMINYLTRANSFERASE SPINDLY-RELATED"/>
    <property type="match status" value="1"/>
</dbReference>
<dbReference type="InterPro" id="IPR019734">
    <property type="entry name" value="TPR_rpt"/>
</dbReference>